<dbReference type="SUPFAM" id="SSF53756">
    <property type="entry name" value="UDP-Glycosyltransferase/glycogen phosphorylase"/>
    <property type="match status" value="1"/>
</dbReference>
<evidence type="ECO:0000259" key="13">
    <source>
        <dbReference type="Pfam" id="PF00852"/>
    </source>
</evidence>
<name>A0AAN7P4Y0_9COLE</name>
<dbReference type="EMBL" id="JARPUR010000006">
    <property type="protein sequence ID" value="KAK4874446.1"/>
    <property type="molecule type" value="Genomic_DNA"/>
</dbReference>
<dbReference type="Proteomes" id="UP001353858">
    <property type="component" value="Unassembled WGS sequence"/>
</dbReference>
<accession>A0AAN7P4Y0</accession>
<keyword evidence="11" id="KW-0325">Glycoprotein</keyword>
<evidence type="ECO:0000256" key="8">
    <source>
        <dbReference type="ARBA" id="ARBA00022989"/>
    </source>
</evidence>
<sequence>MILSMRANQFKTLKIILAAVIVLSLIHLYSVFKDKAHLYQIYADKLSNGKWRNLSQEQIQNLSVLGRILYLDETPKPIISRLVPYKILLWRFDGDMPVRHEPNRSNPLQGCALQNCVITNNDTEIATADLVVFHLHRTRSVKNLPNRTTTKQIWAFLSDESPYNTFLYRTDNDPETYNNVFNWSMTYRITSDIPVAYGRTVALKNKGPKMDLAEWNKSKKQDVLVAIMMSNCNEQRMKYTKGLSEHMRVDIYGGCGTLKCDGHYYTDCKNTSVYKFYLAFENSMCEEYITEKLWWSGYHKQAIPIVLGGSKLSYHQSLPPNSYINVEDFPIPKDLATYLLHLNSSLSELEKFFEWKRNFQVINEHGYFESRSIHYCRICEALNYNSKQTKIYRSLNDFISVKNQCH</sequence>
<keyword evidence="16" id="KW-1185">Reference proteome</keyword>
<dbReference type="EC" id="2.4.1.-" evidence="12"/>
<feature type="domain" description="Fucosyltransferase C-terminal" evidence="13">
    <location>
        <begin position="220"/>
        <end position="397"/>
    </location>
</feature>
<dbReference type="InterPro" id="IPR038577">
    <property type="entry name" value="GT10-like_C_sf"/>
</dbReference>
<dbReference type="Pfam" id="PF00852">
    <property type="entry name" value="Glyco_transf_10"/>
    <property type="match status" value="1"/>
</dbReference>
<feature type="domain" description="Fucosyltransferase N-terminal" evidence="14">
    <location>
        <begin position="86"/>
        <end position="198"/>
    </location>
</feature>
<evidence type="ECO:0000256" key="9">
    <source>
        <dbReference type="ARBA" id="ARBA00023034"/>
    </source>
</evidence>
<keyword evidence="8 12" id="KW-1133">Transmembrane helix</keyword>
<evidence type="ECO:0000256" key="10">
    <source>
        <dbReference type="ARBA" id="ARBA00023136"/>
    </source>
</evidence>
<reference evidence="16" key="1">
    <citation type="submission" date="2023-01" db="EMBL/GenBank/DDBJ databases">
        <title>Key to firefly adult light organ development and bioluminescence: homeobox transcription factors regulate luciferase expression and transportation to peroxisome.</title>
        <authorList>
            <person name="Fu X."/>
        </authorList>
    </citation>
    <scope>NUCLEOTIDE SEQUENCE [LARGE SCALE GENOMIC DNA]</scope>
</reference>
<evidence type="ECO:0000256" key="3">
    <source>
        <dbReference type="ARBA" id="ARBA00008919"/>
    </source>
</evidence>
<keyword evidence="5 12" id="KW-0808">Transferase</keyword>
<evidence type="ECO:0000256" key="12">
    <source>
        <dbReference type="RuleBase" id="RU003832"/>
    </source>
</evidence>
<gene>
    <name evidence="15" type="ORF">RN001_013806</name>
</gene>
<protein>
    <recommendedName>
        <fullName evidence="12">Fucosyltransferase</fullName>
        <ecNumber evidence="12">2.4.1.-</ecNumber>
    </recommendedName>
</protein>
<dbReference type="InterPro" id="IPR055270">
    <property type="entry name" value="Glyco_tran_10_C"/>
</dbReference>
<keyword evidence="10 12" id="KW-0472">Membrane</keyword>
<evidence type="ECO:0000256" key="6">
    <source>
        <dbReference type="ARBA" id="ARBA00022692"/>
    </source>
</evidence>
<organism evidence="15 16">
    <name type="scientific">Aquatica leii</name>
    <dbReference type="NCBI Taxonomy" id="1421715"/>
    <lineage>
        <taxon>Eukaryota</taxon>
        <taxon>Metazoa</taxon>
        <taxon>Ecdysozoa</taxon>
        <taxon>Arthropoda</taxon>
        <taxon>Hexapoda</taxon>
        <taxon>Insecta</taxon>
        <taxon>Pterygota</taxon>
        <taxon>Neoptera</taxon>
        <taxon>Endopterygota</taxon>
        <taxon>Coleoptera</taxon>
        <taxon>Polyphaga</taxon>
        <taxon>Elateriformia</taxon>
        <taxon>Elateroidea</taxon>
        <taxon>Lampyridae</taxon>
        <taxon>Luciolinae</taxon>
        <taxon>Aquatica</taxon>
    </lineage>
</organism>
<evidence type="ECO:0000256" key="7">
    <source>
        <dbReference type="ARBA" id="ARBA00022968"/>
    </source>
</evidence>
<evidence type="ECO:0000256" key="5">
    <source>
        <dbReference type="ARBA" id="ARBA00022679"/>
    </source>
</evidence>
<comment type="pathway">
    <text evidence="2">Protein modification; protein glycosylation.</text>
</comment>
<dbReference type="AlphaFoldDB" id="A0AAN7P4Y0"/>
<dbReference type="Gene3D" id="3.40.50.11660">
    <property type="entry name" value="Glycosyl transferase family 10, C-terminal domain"/>
    <property type="match status" value="1"/>
</dbReference>
<comment type="similarity">
    <text evidence="3 12">Belongs to the glycosyltransferase 10 family.</text>
</comment>
<keyword evidence="7" id="KW-0735">Signal-anchor</keyword>
<dbReference type="InterPro" id="IPR001503">
    <property type="entry name" value="Glyco_trans_10"/>
</dbReference>
<evidence type="ECO:0000259" key="14">
    <source>
        <dbReference type="Pfam" id="PF17039"/>
    </source>
</evidence>
<comment type="caution">
    <text evidence="15">The sequence shown here is derived from an EMBL/GenBank/DDBJ whole genome shotgun (WGS) entry which is preliminary data.</text>
</comment>
<keyword evidence="6 12" id="KW-0812">Transmembrane</keyword>
<dbReference type="GO" id="GO:0032580">
    <property type="term" value="C:Golgi cisterna membrane"/>
    <property type="evidence" value="ECO:0007669"/>
    <property type="project" value="UniProtKB-SubCell"/>
</dbReference>
<dbReference type="PANTHER" id="PTHR48438">
    <property type="entry name" value="ALPHA-(1,3)-FUCOSYLTRANSFERASE C-RELATED"/>
    <property type="match status" value="1"/>
</dbReference>
<dbReference type="Pfam" id="PF17039">
    <property type="entry name" value="Glyco_tran_10_N"/>
    <property type="match status" value="1"/>
</dbReference>
<evidence type="ECO:0000256" key="2">
    <source>
        <dbReference type="ARBA" id="ARBA00004922"/>
    </source>
</evidence>
<evidence type="ECO:0000313" key="16">
    <source>
        <dbReference type="Proteomes" id="UP001353858"/>
    </source>
</evidence>
<comment type="subcellular location">
    <subcellularLocation>
        <location evidence="1 12">Golgi apparatus</location>
        <location evidence="1 12">Golgi stack membrane</location>
        <topology evidence="1 12">Single-pass type II membrane protein</topology>
    </subcellularLocation>
</comment>
<dbReference type="InterPro" id="IPR031481">
    <property type="entry name" value="Glyco_tran_10_N"/>
</dbReference>
<keyword evidence="4 12" id="KW-0328">Glycosyltransferase</keyword>
<feature type="transmembrane region" description="Helical" evidence="12">
    <location>
        <begin position="12"/>
        <end position="32"/>
    </location>
</feature>
<keyword evidence="9 12" id="KW-0333">Golgi apparatus</keyword>
<dbReference type="FunFam" id="3.40.50.11660:FF:000004">
    <property type="entry name" value="Glycoprotein 3-alpha-L-fucosyltransferase A"/>
    <property type="match status" value="1"/>
</dbReference>
<evidence type="ECO:0000313" key="15">
    <source>
        <dbReference type="EMBL" id="KAK4874446.1"/>
    </source>
</evidence>
<evidence type="ECO:0000256" key="4">
    <source>
        <dbReference type="ARBA" id="ARBA00022676"/>
    </source>
</evidence>
<dbReference type="GO" id="GO:0008417">
    <property type="term" value="F:fucosyltransferase activity"/>
    <property type="evidence" value="ECO:0007669"/>
    <property type="project" value="InterPro"/>
</dbReference>
<evidence type="ECO:0000256" key="11">
    <source>
        <dbReference type="ARBA" id="ARBA00023180"/>
    </source>
</evidence>
<proteinExistence type="inferred from homology"/>
<evidence type="ECO:0000256" key="1">
    <source>
        <dbReference type="ARBA" id="ARBA00004447"/>
    </source>
</evidence>
<dbReference type="PANTHER" id="PTHR48438:SF1">
    <property type="entry name" value="ALPHA-(1,3)-FUCOSYLTRANSFERASE C-RELATED"/>
    <property type="match status" value="1"/>
</dbReference>